<evidence type="ECO:0000259" key="5">
    <source>
        <dbReference type="PROSITE" id="PS50217"/>
    </source>
</evidence>
<dbReference type="PANTHER" id="PTHR40621">
    <property type="entry name" value="TRANSCRIPTION FACTOR KAPC-RELATED"/>
    <property type="match status" value="1"/>
</dbReference>
<keyword evidence="3" id="KW-0539">Nucleus</keyword>
<dbReference type="PROSITE" id="PS50217">
    <property type="entry name" value="BZIP"/>
    <property type="match status" value="1"/>
</dbReference>
<dbReference type="InterPro" id="IPR023167">
    <property type="entry name" value="Yap1_redox_dom_sf"/>
</dbReference>
<proteinExistence type="predicted"/>
<dbReference type="InterPro" id="IPR013910">
    <property type="entry name" value="TF_PAP1"/>
</dbReference>
<dbReference type="InterPro" id="IPR050936">
    <property type="entry name" value="AP-1-like"/>
</dbReference>
<sequence length="339" mass="35385">MDYSTYYAAPPAAQPFGYMGMPPTPGFLNDVDDSRVHDQLDPSSFLPQHYDAFRFAAAAAAAVTTTSSSQHQLLVSSPTSNAATPAPNSAMSPIPAHVGSVDSGSGVDLDPERQPTPRTRGSSEEKEQAKDGGLTPAQSRRKAQNRAAQRAFRERKERHVKELETKLAALESASHSLQSDNERLKLALQRAHTENQILRASSASSGLSLPPSPTAADMADASSAALDPSLLPSTAASTSSSSSSLSAAAAGADDQLPGAGAVSHRGSGAAAGSKVLPAAATWDLIQSHPLVRQGQVDVSDVCERLKHAARCSGSGPVFEEWVVRKAIEESRRGGGDELI</sequence>
<evidence type="ECO:0000313" key="6">
    <source>
        <dbReference type="EMBL" id="KAF2460179.1"/>
    </source>
</evidence>
<feature type="domain" description="BZIP" evidence="5">
    <location>
        <begin position="135"/>
        <end position="185"/>
    </location>
</feature>
<dbReference type="Gene3D" id="1.10.238.100">
    <property type="entry name" value="YAP1 redox domain. Chain B"/>
    <property type="match status" value="1"/>
</dbReference>
<evidence type="ECO:0000256" key="3">
    <source>
        <dbReference type="ARBA" id="ARBA00023242"/>
    </source>
</evidence>
<dbReference type="PANTHER" id="PTHR40621:SF8">
    <property type="entry name" value="AP-1-LIKE TRANSCRIPTION FACTOR YAP3"/>
    <property type="match status" value="1"/>
</dbReference>
<gene>
    <name evidence="6" type="ORF">BDY21DRAFT_186680</name>
</gene>
<dbReference type="InterPro" id="IPR004827">
    <property type="entry name" value="bZIP"/>
</dbReference>
<dbReference type="GO" id="GO:0001228">
    <property type="term" value="F:DNA-binding transcription activator activity, RNA polymerase II-specific"/>
    <property type="evidence" value="ECO:0007669"/>
    <property type="project" value="TreeGrafter"/>
</dbReference>
<feature type="compositionally biased region" description="Polar residues" evidence="4">
    <location>
        <begin position="69"/>
        <end position="91"/>
    </location>
</feature>
<dbReference type="AlphaFoldDB" id="A0A6A6P8H2"/>
<dbReference type="PROSITE" id="PS00036">
    <property type="entry name" value="BZIP_BASIC"/>
    <property type="match status" value="1"/>
</dbReference>
<dbReference type="InterPro" id="IPR046347">
    <property type="entry name" value="bZIP_sf"/>
</dbReference>
<dbReference type="Pfam" id="PF08601">
    <property type="entry name" value="PAP1"/>
    <property type="match status" value="1"/>
</dbReference>
<dbReference type="CDD" id="cd14688">
    <property type="entry name" value="bZIP_YAP"/>
    <property type="match status" value="1"/>
</dbReference>
<organism evidence="6 7">
    <name type="scientific">Lineolata rhizophorae</name>
    <dbReference type="NCBI Taxonomy" id="578093"/>
    <lineage>
        <taxon>Eukaryota</taxon>
        <taxon>Fungi</taxon>
        <taxon>Dikarya</taxon>
        <taxon>Ascomycota</taxon>
        <taxon>Pezizomycotina</taxon>
        <taxon>Dothideomycetes</taxon>
        <taxon>Dothideomycetes incertae sedis</taxon>
        <taxon>Lineolatales</taxon>
        <taxon>Lineolataceae</taxon>
        <taxon>Lineolata</taxon>
    </lineage>
</organism>
<protein>
    <recommendedName>
        <fullName evidence="5">BZIP domain-containing protein</fullName>
    </recommendedName>
</protein>
<dbReference type="GO" id="GO:0090575">
    <property type="term" value="C:RNA polymerase II transcription regulator complex"/>
    <property type="evidence" value="ECO:0007669"/>
    <property type="project" value="TreeGrafter"/>
</dbReference>
<evidence type="ECO:0000256" key="1">
    <source>
        <dbReference type="ARBA" id="ARBA00004123"/>
    </source>
</evidence>
<dbReference type="GO" id="GO:0000976">
    <property type="term" value="F:transcription cis-regulatory region binding"/>
    <property type="evidence" value="ECO:0007669"/>
    <property type="project" value="InterPro"/>
</dbReference>
<evidence type="ECO:0000256" key="2">
    <source>
        <dbReference type="ARBA" id="ARBA00004496"/>
    </source>
</evidence>
<dbReference type="EMBL" id="MU001674">
    <property type="protein sequence ID" value="KAF2460179.1"/>
    <property type="molecule type" value="Genomic_DNA"/>
</dbReference>
<dbReference type="Proteomes" id="UP000799766">
    <property type="component" value="Unassembled WGS sequence"/>
</dbReference>
<dbReference type="GO" id="GO:0033554">
    <property type="term" value="P:cellular response to stress"/>
    <property type="evidence" value="ECO:0007669"/>
    <property type="project" value="UniProtKB-ARBA"/>
</dbReference>
<feature type="region of interest" description="Disordered" evidence="4">
    <location>
        <begin position="199"/>
        <end position="221"/>
    </location>
</feature>
<dbReference type="SUPFAM" id="SSF111430">
    <property type="entry name" value="YAP1 redox domain"/>
    <property type="match status" value="1"/>
</dbReference>
<name>A0A6A6P8H2_9PEZI</name>
<comment type="subcellular location">
    <subcellularLocation>
        <location evidence="2">Cytoplasm</location>
    </subcellularLocation>
    <subcellularLocation>
        <location evidence="1">Nucleus</location>
    </subcellularLocation>
</comment>
<evidence type="ECO:0000313" key="7">
    <source>
        <dbReference type="Proteomes" id="UP000799766"/>
    </source>
</evidence>
<keyword evidence="7" id="KW-1185">Reference proteome</keyword>
<feature type="compositionally biased region" description="Basic and acidic residues" evidence="4">
    <location>
        <begin position="110"/>
        <end position="130"/>
    </location>
</feature>
<dbReference type="Pfam" id="PF00170">
    <property type="entry name" value="bZIP_1"/>
    <property type="match status" value="1"/>
</dbReference>
<dbReference type="GO" id="GO:0005737">
    <property type="term" value="C:cytoplasm"/>
    <property type="evidence" value="ECO:0007669"/>
    <property type="project" value="UniProtKB-SubCell"/>
</dbReference>
<dbReference type="Gene3D" id="1.20.5.170">
    <property type="match status" value="1"/>
</dbReference>
<reference evidence="6" key="1">
    <citation type="journal article" date="2020" name="Stud. Mycol.">
        <title>101 Dothideomycetes genomes: a test case for predicting lifestyles and emergence of pathogens.</title>
        <authorList>
            <person name="Haridas S."/>
            <person name="Albert R."/>
            <person name="Binder M."/>
            <person name="Bloem J."/>
            <person name="Labutti K."/>
            <person name="Salamov A."/>
            <person name="Andreopoulos B."/>
            <person name="Baker S."/>
            <person name="Barry K."/>
            <person name="Bills G."/>
            <person name="Bluhm B."/>
            <person name="Cannon C."/>
            <person name="Castanera R."/>
            <person name="Culley D."/>
            <person name="Daum C."/>
            <person name="Ezra D."/>
            <person name="Gonzalez J."/>
            <person name="Henrissat B."/>
            <person name="Kuo A."/>
            <person name="Liang C."/>
            <person name="Lipzen A."/>
            <person name="Lutzoni F."/>
            <person name="Magnuson J."/>
            <person name="Mondo S."/>
            <person name="Nolan M."/>
            <person name="Ohm R."/>
            <person name="Pangilinan J."/>
            <person name="Park H.-J."/>
            <person name="Ramirez L."/>
            <person name="Alfaro M."/>
            <person name="Sun H."/>
            <person name="Tritt A."/>
            <person name="Yoshinaga Y."/>
            <person name="Zwiers L.-H."/>
            <person name="Turgeon B."/>
            <person name="Goodwin S."/>
            <person name="Spatafora J."/>
            <person name="Crous P."/>
            <person name="Grigoriev I."/>
        </authorList>
    </citation>
    <scope>NUCLEOTIDE SEQUENCE</scope>
    <source>
        <strain evidence="6">ATCC 16933</strain>
    </source>
</reference>
<accession>A0A6A6P8H2</accession>
<dbReference type="SUPFAM" id="SSF57959">
    <property type="entry name" value="Leucine zipper domain"/>
    <property type="match status" value="1"/>
</dbReference>
<dbReference type="SMART" id="SM00338">
    <property type="entry name" value="BRLZ"/>
    <property type="match status" value="1"/>
</dbReference>
<feature type="region of interest" description="Disordered" evidence="4">
    <location>
        <begin position="69"/>
        <end position="159"/>
    </location>
</feature>
<evidence type="ECO:0000256" key="4">
    <source>
        <dbReference type="SAM" id="MobiDB-lite"/>
    </source>
</evidence>
<dbReference type="OrthoDB" id="4940293at2759"/>